<sequence length="421" mass="44132">MYSMSATTEPTGILVPEIDALTAVLKNAVLKTGQIYAFHADAQRLGLRKYAPHPPRDLAASLGGELQKYDQLCDTIEIRVLHAISVLRRDLAREECRARQAEVTAMAAQVPPSDLTGSITADTTMQPPAPIHGSAQGPPPLRRQSAISLSSLHRQPFPLKLDLSSSRMSAEEAALYSKGLLASPVSLAPKSARPTGTSDIDLIAAFASATAANASQHVDIDLTTDDSPPAMMSRINAPLGSSADKPIEVDLDSIEMDMPSMTDLFGDGPESSSGSGQAVMDGLFTPTAVEAGPPADGAQSKDMKSSNGTGMGILDALTVENSNHAPNLFGTIQRGSSEQMNNGSQQTVHGGDSPGSLLASFTNQPQHASGAEHMQTDFDLSTIDFSSLDPAIFGGQSMDMDTLLNIHHPAGASSDGQRSHP</sequence>
<feature type="compositionally biased region" description="Polar residues" evidence="1">
    <location>
        <begin position="333"/>
        <end position="348"/>
    </location>
</feature>
<dbReference type="EMBL" id="KN833701">
    <property type="protein sequence ID" value="KIK26437.1"/>
    <property type="molecule type" value="Genomic_DNA"/>
</dbReference>
<organism evidence="2 3">
    <name type="scientific">Pisolithus microcarpus 441</name>
    <dbReference type="NCBI Taxonomy" id="765257"/>
    <lineage>
        <taxon>Eukaryota</taxon>
        <taxon>Fungi</taxon>
        <taxon>Dikarya</taxon>
        <taxon>Basidiomycota</taxon>
        <taxon>Agaricomycotina</taxon>
        <taxon>Agaricomycetes</taxon>
        <taxon>Agaricomycetidae</taxon>
        <taxon>Boletales</taxon>
        <taxon>Sclerodermatineae</taxon>
        <taxon>Pisolithaceae</taxon>
        <taxon>Pisolithus</taxon>
    </lineage>
</organism>
<gene>
    <name evidence="2" type="ORF">PISMIDRAFT_256953</name>
</gene>
<protein>
    <submittedName>
        <fullName evidence="2">Uncharacterized protein</fullName>
    </submittedName>
</protein>
<reference evidence="3" key="2">
    <citation type="submission" date="2015-01" db="EMBL/GenBank/DDBJ databases">
        <title>Evolutionary Origins and Diversification of the Mycorrhizal Mutualists.</title>
        <authorList>
            <consortium name="DOE Joint Genome Institute"/>
            <consortium name="Mycorrhizal Genomics Consortium"/>
            <person name="Kohler A."/>
            <person name="Kuo A."/>
            <person name="Nagy L.G."/>
            <person name="Floudas D."/>
            <person name="Copeland A."/>
            <person name="Barry K.W."/>
            <person name="Cichocki N."/>
            <person name="Veneault-Fourrey C."/>
            <person name="LaButti K."/>
            <person name="Lindquist E.A."/>
            <person name="Lipzen A."/>
            <person name="Lundell T."/>
            <person name="Morin E."/>
            <person name="Murat C."/>
            <person name="Riley R."/>
            <person name="Ohm R."/>
            <person name="Sun H."/>
            <person name="Tunlid A."/>
            <person name="Henrissat B."/>
            <person name="Grigoriev I.V."/>
            <person name="Hibbett D.S."/>
            <person name="Martin F."/>
        </authorList>
    </citation>
    <scope>NUCLEOTIDE SEQUENCE [LARGE SCALE GENOMIC DNA]</scope>
    <source>
        <strain evidence="3">441</strain>
    </source>
</reference>
<dbReference type="AlphaFoldDB" id="A0A0C9ZW54"/>
<evidence type="ECO:0000313" key="2">
    <source>
        <dbReference type="EMBL" id="KIK26437.1"/>
    </source>
</evidence>
<evidence type="ECO:0000313" key="3">
    <source>
        <dbReference type="Proteomes" id="UP000054018"/>
    </source>
</evidence>
<dbReference type="HOGENOM" id="CLU_047740_0_0_1"/>
<feature type="region of interest" description="Disordered" evidence="1">
    <location>
        <begin position="331"/>
        <end position="354"/>
    </location>
</feature>
<feature type="region of interest" description="Disordered" evidence="1">
    <location>
        <begin position="287"/>
        <end position="306"/>
    </location>
</feature>
<name>A0A0C9ZW54_9AGAM</name>
<keyword evidence="3" id="KW-1185">Reference proteome</keyword>
<dbReference type="OrthoDB" id="3365514at2759"/>
<proteinExistence type="predicted"/>
<reference evidence="2 3" key="1">
    <citation type="submission" date="2014-04" db="EMBL/GenBank/DDBJ databases">
        <authorList>
            <consortium name="DOE Joint Genome Institute"/>
            <person name="Kuo A."/>
            <person name="Kohler A."/>
            <person name="Costa M.D."/>
            <person name="Nagy L.G."/>
            <person name="Floudas D."/>
            <person name="Copeland A."/>
            <person name="Barry K.W."/>
            <person name="Cichocki N."/>
            <person name="Veneault-Fourrey C."/>
            <person name="LaButti K."/>
            <person name="Lindquist E.A."/>
            <person name="Lipzen A."/>
            <person name="Lundell T."/>
            <person name="Morin E."/>
            <person name="Murat C."/>
            <person name="Sun H."/>
            <person name="Tunlid A."/>
            <person name="Henrissat B."/>
            <person name="Grigoriev I.V."/>
            <person name="Hibbett D.S."/>
            <person name="Martin F."/>
            <person name="Nordberg H.P."/>
            <person name="Cantor M.N."/>
            <person name="Hua S.X."/>
        </authorList>
    </citation>
    <scope>NUCLEOTIDE SEQUENCE [LARGE SCALE GENOMIC DNA]</scope>
    <source>
        <strain evidence="2 3">441</strain>
    </source>
</reference>
<dbReference type="Proteomes" id="UP000054018">
    <property type="component" value="Unassembled WGS sequence"/>
</dbReference>
<evidence type="ECO:0000256" key="1">
    <source>
        <dbReference type="SAM" id="MobiDB-lite"/>
    </source>
</evidence>
<accession>A0A0C9ZW54</accession>